<keyword evidence="2" id="KW-0812">Transmembrane</keyword>
<dbReference type="InParanoid" id="A0A1Y2APJ2"/>
<gene>
    <name evidence="3" type="ORF">BCR39DRAFT_321316</name>
</gene>
<keyword evidence="4" id="KW-1185">Reference proteome</keyword>
<dbReference type="EMBL" id="MCFC01000067">
    <property type="protein sequence ID" value="ORY24461.1"/>
    <property type="molecule type" value="Genomic_DNA"/>
</dbReference>
<feature type="region of interest" description="Disordered" evidence="1">
    <location>
        <begin position="1"/>
        <end position="53"/>
    </location>
</feature>
<proteinExistence type="predicted"/>
<comment type="caution">
    <text evidence="3">The sequence shown here is derived from an EMBL/GenBank/DDBJ whole genome shotgun (WGS) entry which is preliminary data.</text>
</comment>
<keyword evidence="2" id="KW-1133">Transmembrane helix</keyword>
<keyword evidence="2" id="KW-0472">Membrane</keyword>
<name>A0A1Y2APJ2_9TREE</name>
<sequence>MSRGNQRHSGRTRRSRPYHFDSDDLDPSNWPTSHQERAALIPRGKASKREDPRCDRTQTLLPGAANWGREGTGSGCTSSDFLLLLLFLLLLFLLLLFLLLLLLRRHDCCPEDTAVYQLVRQIKITREG</sequence>
<evidence type="ECO:0000313" key="3">
    <source>
        <dbReference type="EMBL" id="ORY24461.1"/>
    </source>
</evidence>
<dbReference type="Proteomes" id="UP000193986">
    <property type="component" value="Unassembled WGS sequence"/>
</dbReference>
<feature type="transmembrane region" description="Helical" evidence="2">
    <location>
        <begin position="81"/>
        <end position="103"/>
    </location>
</feature>
<feature type="compositionally biased region" description="Basic residues" evidence="1">
    <location>
        <begin position="1"/>
        <end position="17"/>
    </location>
</feature>
<reference evidence="3 4" key="1">
    <citation type="submission" date="2016-07" db="EMBL/GenBank/DDBJ databases">
        <title>Pervasive Adenine N6-methylation of Active Genes in Fungi.</title>
        <authorList>
            <consortium name="DOE Joint Genome Institute"/>
            <person name="Mondo S.J."/>
            <person name="Dannebaum R.O."/>
            <person name="Kuo R.C."/>
            <person name="Labutti K."/>
            <person name="Haridas S."/>
            <person name="Kuo A."/>
            <person name="Salamov A."/>
            <person name="Ahrendt S.R."/>
            <person name="Lipzen A."/>
            <person name="Sullivan W."/>
            <person name="Andreopoulos W.B."/>
            <person name="Clum A."/>
            <person name="Lindquist E."/>
            <person name="Daum C."/>
            <person name="Ramamoorthy G.K."/>
            <person name="Gryganskyi A."/>
            <person name="Culley D."/>
            <person name="Magnuson J.K."/>
            <person name="James T.Y."/>
            <person name="O'Malley M.A."/>
            <person name="Stajich J.E."/>
            <person name="Spatafora J.W."/>
            <person name="Visel A."/>
            <person name="Grigoriev I.V."/>
        </authorList>
    </citation>
    <scope>NUCLEOTIDE SEQUENCE [LARGE SCALE GENOMIC DNA]</scope>
    <source>
        <strain evidence="3 4">68-887.2</strain>
    </source>
</reference>
<evidence type="ECO:0000256" key="1">
    <source>
        <dbReference type="SAM" id="MobiDB-lite"/>
    </source>
</evidence>
<evidence type="ECO:0000313" key="4">
    <source>
        <dbReference type="Proteomes" id="UP000193986"/>
    </source>
</evidence>
<protein>
    <submittedName>
        <fullName evidence="3">Uncharacterized protein</fullName>
    </submittedName>
</protein>
<dbReference type="AlphaFoldDB" id="A0A1Y2APJ2"/>
<accession>A0A1Y2APJ2</accession>
<evidence type="ECO:0000256" key="2">
    <source>
        <dbReference type="SAM" id="Phobius"/>
    </source>
</evidence>
<organism evidence="3 4">
    <name type="scientific">Naematelia encephala</name>
    <dbReference type="NCBI Taxonomy" id="71784"/>
    <lineage>
        <taxon>Eukaryota</taxon>
        <taxon>Fungi</taxon>
        <taxon>Dikarya</taxon>
        <taxon>Basidiomycota</taxon>
        <taxon>Agaricomycotina</taxon>
        <taxon>Tremellomycetes</taxon>
        <taxon>Tremellales</taxon>
        <taxon>Naemateliaceae</taxon>
        <taxon>Naematelia</taxon>
    </lineage>
</organism>